<dbReference type="Proteomes" id="UP000324585">
    <property type="component" value="Unassembled WGS sequence"/>
</dbReference>
<gene>
    <name evidence="3" type="ORF">FVE85_4671</name>
</gene>
<name>A0A5J4YS67_PORPP</name>
<accession>A0A5J4YS67</accession>
<evidence type="ECO:0000313" key="3">
    <source>
        <dbReference type="EMBL" id="KAA8493534.1"/>
    </source>
</evidence>
<comment type="caution">
    <text evidence="3">The sequence shown here is derived from an EMBL/GenBank/DDBJ whole genome shotgun (WGS) entry which is preliminary data.</text>
</comment>
<dbReference type="Gene3D" id="3.40.50.150">
    <property type="entry name" value="Vaccinia Virus protein VP39"/>
    <property type="match status" value="1"/>
</dbReference>
<dbReference type="SUPFAM" id="SSF53335">
    <property type="entry name" value="S-adenosyl-L-methionine-dependent methyltransferases"/>
    <property type="match status" value="1"/>
</dbReference>
<keyword evidence="4" id="KW-1185">Reference proteome</keyword>
<dbReference type="InterPro" id="IPR029063">
    <property type="entry name" value="SAM-dependent_MTases_sf"/>
</dbReference>
<dbReference type="PANTHER" id="PTHR32026">
    <property type="entry name" value="METHYLTRANSFERASE-LIKE PROTEIN 24"/>
    <property type="match status" value="1"/>
</dbReference>
<organism evidence="3 4">
    <name type="scientific">Porphyridium purpureum</name>
    <name type="common">Red alga</name>
    <name type="synonym">Porphyridium cruentum</name>
    <dbReference type="NCBI Taxonomy" id="35688"/>
    <lineage>
        <taxon>Eukaryota</taxon>
        <taxon>Rhodophyta</taxon>
        <taxon>Bangiophyceae</taxon>
        <taxon>Porphyridiales</taxon>
        <taxon>Porphyridiaceae</taxon>
        <taxon>Porphyridium</taxon>
    </lineage>
</organism>
<keyword evidence="3" id="KW-0489">Methyltransferase</keyword>
<dbReference type="InterPro" id="IPR026913">
    <property type="entry name" value="METTL24"/>
</dbReference>
<proteinExistence type="predicted"/>
<dbReference type="Pfam" id="PF05050">
    <property type="entry name" value="Methyltransf_21"/>
    <property type="match status" value="1"/>
</dbReference>
<dbReference type="PANTHER" id="PTHR32026:SF10">
    <property type="entry name" value="METHYLTRANSFERASE-LIKE PROTEIN 24-RELATED"/>
    <property type="match status" value="1"/>
</dbReference>
<sequence length="364" mass="39649">MAPALQPSRLLAGVCVFLFGLALGSVLSSALRAHEVRHAIEIRTGPGLAHGFAPAPDNVKLMRPADMITFKSSETHPRQSQSSRQDGRVDVKELVKRGAVKVSSMNASSASRASGATSRSDGASQASKDSPKCAQGALQFSKRDCSDEKNLVWVGNPTYGGWKVCMTSIRNMPRKKRKGLVVYGFGVGTNTSWDEALINDYGVPVHAFDPTPKSIAYVQNREELQTPMFKFSAVGIGDADREETWNIPRRSVSQSKYNHQDSGMSTEVEVRSLTSIMKERGHTYLDICKIDVEGAEYEVLISLLEDGGCLPTNQLLMETHSYQVAGLQSAHVKTKALLGKAGFKLVSAGIGGHEHTWIRFQSRP</sequence>
<evidence type="ECO:0000256" key="1">
    <source>
        <dbReference type="SAM" id="MobiDB-lite"/>
    </source>
</evidence>
<dbReference type="GO" id="GO:0008168">
    <property type="term" value="F:methyltransferase activity"/>
    <property type="evidence" value="ECO:0007669"/>
    <property type="project" value="UniProtKB-KW"/>
</dbReference>
<evidence type="ECO:0000313" key="4">
    <source>
        <dbReference type="Proteomes" id="UP000324585"/>
    </source>
</evidence>
<dbReference type="AlphaFoldDB" id="A0A5J4YS67"/>
<dbReference type="InterPro" id="IPR006342">
    <property type="entry name" value="FkbM_mtfrase"/>
</dbReference>
<dbReference type="OrthoDB" id="10006218at2759"/>
<dbReference type="GO" id="GO:0032259">
    <property type="term" value="P:methylation"/>
    <property type="evidence" value="ECO:0007669"/>
    <property type="project" value="UniProtKB-KW"/>
</dbReference>
<protein>
    <submittedName>
        <fullName evidence="3">Methyltransferase-like protein 24</fullName>
    </submittedName>
</protein>
<evidence type="ECO:0000259" key="2">
    <source>
        <dbReference type="Pfam" id="PF05050"/>
    </source>
</evidence>
<keyword evidence="3" id="KW-0808">Transferase</keyword>
<feature type="region of interest" description="Disordered" evidence="1">
    <location>
        <begin position="70"/>
        <end position="135"/>
    </location>
</feature>
<dbReference type="NCBIfam" id="TIGR01444">
    <property type="entry name" value="fkbM_fam"/>
    <property type="match status" value="1"/>
</dbReference>
<feature type="domain" description="Methyltransferase FkbM" evidence="2">
    <location>
        <begin position="193"/>
        <end position="304"/>
    </location>
</feature>
<dbReference type="EMBL" id="VRMN01000006">
    <property type="protein sequence ID" value="KAA8493534.1"/>
    <property type="molecule type" value="Genomic_DNA"/>
</dbReference>
<feature type="compositionally biased region" description="Basic and acidic residues" evidence="1">
    <location>
        <begin position="85"/>
        <end position="96"/>
    </location>
</feature>
<reference evidence="4" key="1">
    <citation type="journal article" date="2019" name="Nat. Commun.">
        <title>Expansion of phycobilisome linker gene families in mesophilic red algae.</title>
        <authorList>
            <person name="Lee J."/>
            <person name="Kim D."/>
            <person name="Bhattacharya D."/>
            <person name="Yoon H.S."/>
        </authorList>
    </citation>
    <scope>NUCLEOTIDE SEQUENCE [LARGE SCALE GENOMIC DNA]</scope>
    <source>
        <strain evidence="4">CCMP 1328</strain>
    </source>
</reference>
<feature type="compositionally biased region" description="Low complexity" evidence="1">
    <location>
        <begin position="103"/>
        <end position="124"/>
    </location>
</feature>